<feature type="region of interest" description="Disordered" evidence="1">
    <location>
        <begin position="486"/>
        <end position="571"/>
    </location>
</feature>
<dbReference type="InterPro" id="IPR057137">
    <property type="entry name" value="CDP1-like_a_solenoid_2"/>
</dbReference>
<dbReference type="Proteomes" id="UP001204953">
    <property type="component" value="Unassembled WGS sequence"/>
</dbReference>
<keyword evidence="2" id="KW-0472">Membrane</keyword>
<feature type="transmembrane region" description="Helical" evidence="2">
    <location>
        <begin position="594"/>
        <end position="613"/>
    </location>
</feature>
<keyword evidence="5" id="KW-1185">Reference proteome</keyword>
<evidence type="ECO:0000313" key="4">
    <source>
        <dbReference type="EMBL" id="MCP2731793.1"/>
    </source>
</evidence>
<gene>
    <name evidence="4" type="ORF">NJ959_25510</name>
</gene>
<protein>
    <submittedName>
        <fullName evidence="4">IMS domain-containing protein</fullName>
    </submittedName>
</protein>
<dbReference type="PANTHER" id="PTHR33925:SF1">
    <property type="entry name" value="PROTEIN ACCUMULATION AND REPLICATION OF CHLOROPLASTS 6, CHLOROPLASTIC"/>
    <property type="match status" value="1"/>
</dbReference>
<accession>A0AAE3GXR9</accession>
<dbReference type="PANTHER" id="PTHR33925">
    <property type="entry name" value="PLASTID DIVISION PROTEIN CDP1, CHLOROPLASTIC-RELATED"/>
    <property type="match status" value="1"/>
</dbReference>
<evidence type="ECO:0000256" key="1">
    <source>
        <dbReference type="SAM" id="MobiDB-lite"/>
    </source>
</evidence>
<feature type="compositionally biased region" description="Polar residues" evidence="1">
    <location>
        <begin position="519"/>
        <end position="542"/>
    </location>
</feature>
<evidence type="ECO:0000256" key="2">
    <source>
        <dbReference type="SAM" id="Phobius"/>
    </source>
</evidence>
<dbReference type="InterPro" id="IPR058032">
    <property type="entry name" value="CDP1-like_a_solenoid_1"/>
</dbReference>
<dbReference type="Pfam" id="PF00226">
    <property type="entry name" value="DnaJ"/>
    <property type="match status" value="1"/>
</dbReference>
<name>A0AAE3GXR9_9CYAN</name>
<organism evidence="4 5">
    <name type="scientific">Limnofasciculus baicalensis BBK-W-15</name>
    <dbReference type="NCBI Taxonomy" id="2699891"/>
    <lineage>
        <taxon>Bacteria</taxon>
        <taxon>Bacillati</taxon>
        <taxon>Cyanobacteriota</taxon>
        <taxon>Cyanophyceae</taxon>
        <taxon>Coleofasciculales</taxon>
        <taxon>Coleofasciculaceae</taxon>
        <taxon>Limnofasciculus</taxon>
        <taxon>Limnofasciculus baicalensis</taxon>
    </lineage>
</organism>
<dbReference type="PRINTS" id="PR00625">
    <property type="entry name" value="JDOMAIN"/>
</dbReference>
<proteinExistence type="predicted"/>
<comment type="caution">
    <text evidence="4">The sequence shown here is derived from an EMBL/GenBank/DDBJ whole genome shotgun (WGS) entry which is preliminary data.</text>
</comment>
<dbReference type="InterPro" id="IPR001623">
    <property type="entry name" value="DnaJ_domain"/>
</dbReference>
<dbReference type="InterPro" id="IPR025344">
    <property type="entry name" value="CDP1-like_IMS"/>
</dbReference>
<dbReference type="Gene3D" id="1.10.287.110">
    <property type="entry name" value="DnaJ domain"/>
    <property type="match status" value="1"/>
</dbReference>
<reference evidence="4" key="1">
    <citation type="submission" date="2022-06" db="EMBL/GenBank/DDBJ databases">
        <title>New cyanobacteria of genus Symplocastrum in benthos of Lake Baikal.</title>
        <authorList>
            <person name="Sorokovikova E."/>
            <person name="Tikhonova I."/>
            <person name="Krasnopeev A."/>
            <person name="Evseev P."/>
            <person name="Gladkikh A."/>
            <person name="Belykh O."/>
        </authorList>
    </citation>
    <scope>NUCLEOTIDE SEQUENCE</scope>
    <source>
        <strain evidence="4">BBK-W-15</strain>
    </source>
</reference>
<dbReference type="AlphaFoldDB" id="A0AAE3GXR9"/>
<dbReference type="Pfam" id="PF25515">
    <property type="entry name" value="Arm_PDR"/>
    <property type="match status" value="1"/>
</dbReference>
<dbReference type="InterPro" id="IPR036869">
    <property type="entry name" value="J_dom_sf"/>
</dbReference>
<dbReference type="Pfam" id="PF13355">
    <property type="entry name" value="ARC6-like_IMS"/>
    <property type="match status" value="1"/>
</dbReference>
<dbReference type="RefSeq" id="WP_254014526.1">
    <property type="nucleotide sequence ID" value="NZ_JAMZMM010000400.1"/>
</dbReference>
<dbReference type="InterPro" id="IPR044685">
    <property type="entry name" value="CPD1-like"/>
</dbReference>
<feature type="compositionally biased region" description="Polar residues" evidence="1">
    <location>
        <begin position="550"/>
        <end position="564"/>
    </location>
</feature>
<dbReference type="SUPFAM" id="SSF46565">
    <property type="entry name" value="Chaperone J-domain"/>
    <property type="match status" value="1"/>
</dbReference>
<evidence type="ECO:0000259" key="3">
    <source>
        <dbReference type="PROSITE" id="PS50076"/>
    </source>
</evidence>
<keyword evidence="2" id="KW-0812">Transmembrane</keyword>
<feature type="compositionally biased region" description="Low complexity" evidence="1">
    <location>
        <begin position="491"/>
        <end position="508"/>
    </location>
</feature>
<feature type="domain" description="J" evidence="3">
    <location>
        <begin position="6"/>
        <end position="70"/>
    </location>
</feature>
<evidence type="ECO:0000313" key="5">
    <source>
        <dbReference type="Proteomes" id="UP001204953"/>
    </source>
</evidence>
<dbReference type="PROSITE" id="PS50076">
    <property type="entry name" value="DNAJ_2"/>
    <property type="match status" value="1"/>
</dbReference>
<dbReference type="EMBL" id="JAMZMM010000400">
    <property type="protein sequence ID" value="MCP2731793.1"/>
    <property type="molecule type" value="Genomic_DNA"/>
</dbReference>
<dbReference type="CDD" id="cd06257">
    <property type="entry name" value="DnaJ"/>
    <property type="match status" value="1"/>
</dbReference>
<sequence length="778" mass="85817">MRIPLDYYRILGLPIQATTEQLSQAYRDRAQQLPRREYSEIAIASRKELLDEAYEVLSDSEKRTAYDANFLAKTYQLESSPQLPPTSLPGSETALGTTAELQGSSIEIKTEQLVGALLILQELGEYEIVLQLARPYLSKQDSISLDKGRLGNSQLVRPDMILTLALACLELGREQWQQGEYENAALSLETGQELLLKEGLFATVRGEIQTDLYKLRPYRILELLALPDENVTERRKGLQLLQDMLAERLGIDGTGEDQSGLSIDDFLRFIQQLRGYLTAAQQQTIFEAESKRPSAVATYLAVYALVARGFAERQPALIARGKQMLIRLGKRQDVHLEQSVCALLLGQTEEASSSLELSQEYEPLAFIRENSQGAPDLLPGLCLYGERWLQNSVFPHFRDLAKKKVSLKEYFADEQVQGYLENMPDFTEQADNQWAVESQKKAYATATSGMGVSDNRVQEQFGVNTNYPRGEGGGNGKAAAIGSRLMEQRESGSSGSSRTATIAATTSGVSTLPPDSRVSPGSSRQSVNPSPGKSTTDSSRLGSQPKGKSESGTNRSHQGHSTYKPSGIGGSQKVPLMGLKSLPHRFKSLKKVQLLIIIAIAGLFGATLLGWGVKKAFNSAPKLEPEQPMVQLAQPPIQIPPPGSELTAPGGLLNEETAQQTISTWLSTKALALGREHQVERLNQILANPILSTWQKRAEAAKQNNTNWQYNHKVKVTGVQTSAANPDVARVEAAVSEEARVYEGGEINKAKSYSENLRIQYELVRREGKWLIRDMKVR</sequence>
<dbReference type="Pfam" id="PF23468">
    <property type="entry name" value="ARC6"/>
    <property type="match status" value="1"/>
</dbReference>
<dbReference type="SMART" id="SM00271">
    <property type="entry name" value="DnaJ"/>
    <property type="match status" value="1"/>
</dbReference>
<keyword evidence="2" id="KW-1133">Transmembrane helix</keyword>